<dbReference type="SFLD" id="SFLDS00029">
    <property type="entry name" value="Radical_SAM"/>
    <property type="match status" value="1"/>
</dbReference>
<dbReference type="PANTHER" id="PTHR13930">
    <property type="entry name" value="S-ADENOSYL-L-METHIONINE-DEPENDENT TRNA 4-DEMETHYLWYOSINE SYNTHASE"/>
    <property type="match status" value="1"/>
</dbReference>
<comment type="function">
    <text evidence="9">Component of the wyosine derivatives biosynthesis pathway that catalyzes the condensation of N-methylguanine with 2 carbon atoms from pyruvate to form the tricyclic 4-demethylwyosine (imG-14) on guanosine-37 of tRNA(Phe).</text>
</comment>
<dbReference type="GO" id="GO:0005737">
    <property type="term" value="C:cytoplasm"/>
    <property type="evidence" value="ECO:0007669"/>
    <property type="project" value="UniProtKB-SubCell"/>
</dbReference>
<evidence type="ECO:0000256" key="7">
    <source>
        <dbReference type="ARBA" id="ARBA00023239"/>
    </source>
</evidence>
<keyword evidence="3 9" id="KW-0819">tRNA processing</keyword>
<keyword evidence="1 9" id="KW-0004">4Fe-4S</keyword>
<dbReference type="InterPro" id="IPR007197">
    <property type="entry name" value="rSAM"/>
</dbReference>
<keyword evidence="9" id="KW-0963">Cytoplasm</keyword>
<comment type="subcellular location">
    <subcellularLocation>
        <location evidence="9">Cytoplasm</location>
    </subcellularLocation>
</comment>
<organism evidence="11 12">
    <name type="scientific">Methanomethylovorans hollandica (strain DSM 15978 / NBRC 107637 / DMS1)</name>
    <dbReference type="NCBI Taxonomy" id="867904"/>
    <lineage>
        <taxon>Archaea</taxon>
        <taxon>Methanobacteriati</taxon>
        <taxon>Methanobacteriota</taxon>
        <taxon>Stenosarchaea group</taxon>
        <taxon>Methanomicrobia</taxon>
        <taxon>Methanosarcinales</taxon>
        <taxon>Methanosarcinaceae</taxon>
        <taxon>Methanomethylovorans</taxon>
    </lineage>
</organism>
<evidence type="ECO:0000256" key="8">
    <source>
        <dbReference type="ARBA" id="ARBA00049466"/>
    </source>
</evidence>
<dbReference type="Pfam" id="PF08608">
    <property type="entry name" value="Wyosine_form"/>
    <property type="match status" value="1"/>
</dbReference>
<dbReference type="OrthoDB" id="68499at2157"/>
<reference evidence="12" key="1">
    <citation type="submission" date="2012-02" db="EMBL/GenBank/DDBJ databases">
        <title>Complete sequence of chromosome of Methanomethylovorans hollandica DSM 15978.</title>
        <authorList>
            <person name="Lucas S."/>
            <person name="Copeland A."/>
            <person name="Lapidus A."/>
            <person name="Glavina del Rio T."/>
            <person name="Dalin E."/>
            <person name="Tice H."/>
            <person name="Bruce D."/>
            <person name="Goodwin L."/>
            <person name="Pitluck S."/>
            <person name="Peters L."/>
            <person name="Mikhailova N."/>
            <person name="Held B."/>
            <person name="Kyrpides N."/>
            <person name="Mavromatis K."/>
            <person name="Ivanova N."/>
            <person name="Brettin T."/>
            <person name="Detter J.C."/>
            <person name="Han C."/>
            <person name="Larimer F."/>
            <person name="Land M."/>
            <person name="Hauser L."/>
            <person name="Markowitz V."/>
            <person name="Cheng J.-F."/>
            <person name="Hugenholtz P."/>
            <person name="Woyke T."/>
            <person name="Wu D."/>
            <person name="Spring S."/>
            <person name="Schroeder M."/>
            <person name="Brambilla E."/>
            <person name="Klenk H.-P."/>
            <person name="Eisen J.A."/>
        </authorList>
    </citation>
    <scope>NUCLEOTIDE SEQUENCE [LARGE SCALE GENOMIC DNA]</scope>
    <source>
        <strain evidence="12">DSM 15978 / NBRC 107637 / DMS1</strain>
    </source>
</reference>
<dbReference type="AlphaFoldDB" id="L0KTA7"/>
<keyword evidence="5 9" id="KW-0408">Iron</keyword>
<dbReference type="GO" id="GO:0051539">
    <property type="term" value="F:4 iron, 4 sulfur cluster binding"/>
    <property type="evidence" value="ECO:0007669"/>
    <property type="project" value="UniProtKB-UniRule"/>
</dbReference>
<dbReference type="InterPro" id="IPR023993">
    <property type="entry name" value="TYW1_archaea"/>
</dbReference>
<dbReference type="InterPro" id="IPR013785">
    <property type="entry name" value="Aldolase_TIM"/>
</dbReference>
<comment type="subunit">
    <text evidence="9">Monomer.</text>
</comment>
<evidence type="ECO:0000256" key="3">
    <source>
        <dbReference type="ARBA" id="ARBA00022694"/>
    </source>
</evidence>
<keyword evidence="6 9" id="KW-0411">Iron-sulfur</keyword>
<proteinExistence type="inferred from homology"/>
<dbReference type="Gene3D" id="3.20.20.70">
    <property type="entry name" value="Aldolase class I"/>
    <property type="match status" value="1"/>
</dbReference>
<keyword evidence="12" id="KW-1185">Reference proteome</keyword>
<feature type="binding site" evidence="9">
    <location>
        <position position="61"/>
    </location>
    <ligand>
        <name>[4Fe-4S] cluster</name>
        <dbReference type="ChEBI" id="CHEBI:49883"/>
        <label>1</label>
    </ligand>
</feature>
<dbReference type="SFLD" id="SFLDF00284">
    <property type="entry name" value="tRNA_wybutosine-synthesizing"/>
    <property type="match status" value="1"/>
</dbReference>
<dbReference type="STRING" id="867904.Metho_0038"/>
<keyword evidence="7 9" id="KW-0456">Lyase</keyword>
<name>L0KTA7_METHD</name>
<dbReference type="SUPFAM" id="SSF102114">
    <property type="entry name" value="Radical SAM enzymes"/>
    <property type="match status" value="1"/>
</dbReference>
<keyword evidence="2 9" id="KW-0949">S-adenosyl-L-methionine</keyword>
<dbReference type="KEGG" id="mhz:Metho_0038"/>
<sequence length="312" mass="35873">MSSQEYNFSDLTDLHSLLKKQGYNLAGNHSAVKTCLWLRRAMREEGKCYKASFYGIESHRCLQMTPTLMCNQRCLHCWRPVEVDAPAPEEWDSPSEIVGSCIKSQRKLISGFGDADRRELWLEGNEPRHVAISLSGEPTMYPYLPELVEEFKNQGLTTFVVSNGTNPEMMRLIDPSQLYMSLDAPNEETYNKVCRPRSTQLWNKLNESLEILKNKETRTVIRITLIKGVNMFQPQGYADLIRKASPDYVEVKAYMHLGFSRNRLPREAMPSHEEVLNFSRQIADYLGYVVADDVEISRVVLLSRDGYVSFLK</sequence>
<dbReference type="GO" id="GO:0008033">
    <property type="term" value="P:tRNA processing"/>
    <property type="evidence" value="ECO:0007669"/>
    <property type="project" value="UniProtKB-UniRule"/>
</dbReference>
<dbReference type="RefSeq" id="WP_015323505.1">
    <property type="nucleotide sequence ID" value="NC_019977.1"/>
</dbReference>
<feature type="binding site" evidence="9">
    <location>
        <position position="48"/>
    </location>
    <ligand>
        <name>[4Fe-4S] cluster</name>
        <dbReference type="ChEBI" id="CHEBI:49883"/>
        <label>1</label>
    </ligand>
</feature>
<feature type="domain" description="Radical SAM core" evidence="10">
    <location>
        <begin position="54"/>
        <end position="289"/>
    </location>
</feature>
<dbReference type="SFLD" id="SFLDG01071">
    <property type="entry name" value="tRNA_wybutosine-synthesizing"/>
    <property type="match status" value="1"/>
</dbReference>
<dbReference type="Proteomes" id="UP000010866">
    <property type="component" value="Chromosome"/>
</dbReference>
<evidence type="ECO:0000256" key="5">
    <source>
        <dbReference type="ARBA" id="ARBA00023004"/>
    </source>
</evidence>
<gene>
    <name evidence="9" type="primary">taw1</name>
    <name evidence="11" type="ordered locus">Metho_0038</name>
</gene>
<accession>L0KTA7</accession>
<dbReference type="GO" id="GO:0102521">
    <property type="term" value="F:tRNA-4-demethylwyosine synthase activity"/>
    <property type="evidence" value="ECO:0007669"/>
    <property type="project" value="UniProtKB-EC"/>
</dbReference>
<dbReference type="PROSITE" id="PS51918">
    <property type="entry name" value="RADICAL_SAM"/>
    <property type="match status" value="1"/>
</dbReference>
<dbReference type="InterPro" id="IPR058240">
    <property type="entry name" value="rSAM_sf"/>
</dbReference>
<evidence type="ECO:0000256" key="6">
    <source>
        <dbReference type="ARBA" id="ARBA00023014"/>
    </source>
</evidence>
<dbReference type="Pfam" id="PF04055">
    <property type="entry name" value="Radical_SAM"/>
    <property type="match status" value="1"/>
</dbReference>
<dbReference type="NCBIfam" id="TIGR03972">
    <property type="entry name" value="rSAM_TYW1"/>
    <property type="match status" value="1"/>
</dbReference>
<feature type="binding site" evidence="9">
    <location>
        <position position="70"/>
    </location>
    <ligand>
        <name>[4Fe-4S] cluster</name>
        <dbReference type="ChEBI" id="CHEBI:49883"/>
        <label>2</label>
        <note>4Fe-4S-S-AdoMet</note>
    </ligand>
</feature>
<dbReference type="InterPro" id="IPR013917">
    <property type="entry name" value="tRNA_wybutosine-synth"/>
</dbReference>
<comment type="similarity">
    <text evidence="9">Belongs to the TYW1 family.</text>
</comment>
<dbReference type="EMBL" id="CP003362">
    <property type="protein sequence ID" value="AGB48336.1"/>
    <property type="molecule type" value="Genomic_DNA"/>
</dbReference>
<dbReference type="CDD" id="cd01335">
    <property type="entry name" value="Radical_SAM"/>
    <property type="match status" value="1"/>
</dbReference>
<protein>
    <recommendedName>
        <fullName evidence="9">S-adenosyl-L-methionine-dependent tRNA 4-demethylwyosine synthase</fullName>
        <ecNumber evidence="9">4.1.3.44</ecNumber>
    </recommendedName>
    <alternativeName>
        <fullName evidence="9">tRNA wyosine derivatives biosynthesis protein Taw1</fullName>
    </alternativeName>
</protein>
<dbReference type="HAMAP" id="MF_01921">
    <property type="entry name" value="TYW1_archaea"/>
    <property type="match status" value="1"/>
</dbReference>
<evidence type="ECO:0000256" key="9">
    <source>
        <dbReference type="HAMAP-Rule" id="MF_01921"/>
    </source>
</evidence>
<dbReference type="GeneID" id="14407818"/>
<feature type="binding site" evidence="9">
    <location>
        <position position="74"/>
    </location>
    <ligand>
        <name>[4Fe-4S] cluster</name>
        <dbReference type="ChEBI" id="CHEBI:49883"/>
        <label>2</label>
        <note>4Fe-4S-S-AdoMet</note>
    </ligand>
</feature>
<dbReference type="EC" id="4.1.3.44" evidence="9"/>
<evidence type="ECO:0000256" key="2">
    <source>
        <dbReference type="ARBA" id="ARBA00022691"/>
    </source>
</evidence>
<comment type="catalytic activity">
    <reaction evidence="8 9">
        <text>N(1)-methylguanosine(37) in tRNA(Phe) + pyruvate + S-adenosyl-L-methionine = 4-demethylwyosine(37) in tRNA(Phe) + 5'-deoxyadenosine + L-methionine + CO2 + H2O</text>
        <dbReference type="Rhea" id="RHEA:36347"/>
        <dbReference type="Rhea" id="RHEA-COMP:10164"/>
        <dbReference type="Rhea" id="RHEA-COMP:10165"/>
        <dbReference type="ChEBI" id="CHEBI:15361"/>
        <dbReference type="ChEBI" id="CHEBI:15377"/>
        <dbReference type="ChEBI" id="CHEBI:16526"/>
        <dbReference type="ChEBI" id="CHEBI:17319"/>
        <dbReference type="ChEBI" id="CHEBI:57844"/>
        <dbReference type="ChEBI" id="CHEBI:59789"/>
        <dbReference type="ChEBI" id="CHEBI:64315"/>
        <dbReference type="ChEBI" id="CHEBI:73542"/>
        <dbReference type="EC" id="4.1.3.44"/>
    </reaction>
</comment>
<evidence type="ECO:0000259" key="10">
    <source>
        <dbReference type="PROSITE" id="PS51918"/>
    </source>
</evidence>
<dbReference type="PANTHER" id="PTHR13930:SF0">
    <property type="entry name" value="S-ADENOSYL-L-METHIONINE-DEPENDENT TRNA 4-DEMETHYLWYOSINE SYNTHASE TYW1-RELATED"/>
    <property type="match status" value="1"/>
</dbReference>
<feature type="binding site" evidence="9">
    <location>
        <position position="77"/>
    </location>
    <ligand>
        <name>[4Fe-4S] cluster</name>
        <dbReference type="ChEBI" id="CHEBI:49883"/>
        <label>2</label>
        <note>4Fe-4S-S-AdoMet</note>
    </ligand>
</feature>
<evidence type="ECO:0000256" key="4">
    <source>
        <dbReference type="ARBA" id="ARBA00022723"/>
    </source>
</evidence>
<dbReference type="HOGENOM" id="CLU_007952_3_0_2"/>
<dbReference type="InterPro" id="IPR034556">
    <property type="entry name" value="tRNA_wybutosine-synthase"/>
</dbReference>
<evidence type="ECO:0000256" key="1">
    <source>
        <dbReference type="ARBA" id="ARBA00022485"/>
    </source>
</evidence>
<feature type="binding site" evidence="9">
    <location>
        <position position="35"/>
    </location>
    <ligand>
        <name>[4Fe-4S] cluster</name>
        <dbReference type="ChEBI" id="CHEBI:49883"/>
        <label>1</label>
    </ligand>
</feature>
<comment type="cofactor">
    <cofactor evidence="9">
        <name>[4Fe-4S] cluster</name>
        <dbReference type="ChEBI" id="CHEBI:49883"/>
    </cofactor>
    <text evidence="9">Binds 2 [4Fe-4S] clusters. Binds 1 [4Fe-4S] cluster coordinated with 3 cysteines and an exchangeable S-adenosyl-L-methionine.</text>
</comment>
<evidence type="ECO:0000313" key="11">
    <source>
        <dbReference type="EMBL" id="AGB48336.1"/>
    </source>
</evidence>
<keyword evidence="4 9" id="KW-0479">Metal-binding</keyword>
<evidence type="ECO:0000313" key="12">
    <source>
        <dbReference type="Proteomes" id="UP000010866"/>
    </source>
</evidence>
<dbReference type="GO" id="GO:0046872">
    <property type="term" value="F:metal ion binding"/>
    <property type="evidence" value="ECO:0007669"/>
    <property type="project" value="UniProtKB-KW"/>
</dbReference>